<dbReference type="Proteomes" id="UP000198304">
    <property type="component" value="Unassembled WGS sequence"/>
</dbReference>
<dbReference type="SUPFAM" id="SSF56300">
    <property type="entry name" value="Metallo-dependent phosphatases"/>
    <property type="match status" value="1"/>
</dbReference>
<dbReference type="InterPro" id="IPR014578">
    <property type="entry name" value="Pesterase_CT488"/>
</dbReference>
<dbReference type="PANTHER" id="PTHR31302:SF22">
    <property type="entry name" value="PHOSPHOESTERASE"/>
    <property type="match status" value="1"/>
</dbReference>
<reference evidence="3" key="1">
    <citation type="submission" date="2017-06" db="EMBL/GenBank/DDBJ databases">
        <authorList>
            <person name="Varghese N."/>
            <person name="Submissions S."/>
        </authorList>
    </citation>
    <scope>NUCLEOTIDE SEQUENCE [LARGE SCALE GENOMIC DNA]</scope>
    <source>
        <strain evidence="3">SCA</strain>
    </source>
</reference>
<dbReference type="EMBL" id="FZOJ01000019">
    <property type="protein sequence ID" value="SNS74472.1"/>
    <property type="molecule type" value="Genomic_DNA"/>
</dbReference>
<feature type="domain" description="Calcineurin-like phosphoesterase" evidence="1">
    <location>
        <begin position="3"/>
        <end position="196"/>
    </location>
</feature>
<dbReference type="OrthoDB" id="8610138at2"/>
<accession>A0A239GZY0</accession>
<name>A0A239GZY0_9FIRM</name>
<evidence type="ECO:0000259" key="1">
    <source>
        <dbReference type="Pfam" id="PF00149"/>
    </source>
</evidence>
<dbReference type="InterPro" id="IPR004843">
    <property type="entry name" value="Calcineurin-like_PHP"/>
</dbReference>
<dbReference type="Pfam" id="PF00149">
    <property type="entry name" value="Metallophos"/>
    <property type="match status" value="1"/>
</dbReference>
<gene>
    <name evidence="2" type="ORF">SAMN05446037_101944</name>
</gene>
<organism evidence="2 3">
    <name type="scientific">Anaerovirgula multivorans</name>
    <dbReference type="NCBI Taxonomy" id="312168"/>
    <lineage>
        <taxon>Bacteria</taxon>
        <taxon>Bacillati</taxon>
        <taxon>Bacillota</taxon>
        <taxon>Clostridia</taxon>
        <taxon>Peptostreptococcales</taxon>
        <taxon>Natronincolaceae</taxon>
        <taxon>Anaerovirgula</taxon>
    </lineage>
</organism>
<proteinExistence type="predicted"/>
<dbReference type="RefSeq" id="WP_089284014.1">
    <property type="nucleotide sequence ID" value="NZ_FZOJ01000019.1"/>
</dbReference>
<dbReference type="Gene3D" id="3.60.21.10">
    <property type="match status" value="1"/>
</dbReference>
<sequence length="229" mass="26691">MALYAIGDLHLSNNVNKPMDIFGCHWIKHDEKIQEDWYNKVGENDTVLIPGDISWGMNIQEASSDLEWIEKLPGHKILLKGNHDYWWSSISKLNSAFSNMDFLQNNFFTYEDYAICGTRGWICPNNKKFTQQDKKIYYREVQRLKISLDQAGKSKFNKIIVMLHYPPTNDMLEDSLFTEVLKNYDVEMVVYGHLHGEDAYNGGLQGEHHGITYHLVSCDFLDFQLMKLL</sequence>
<evidence type="ECO:0000313" key="2">
    <source>
        <dbReference type="EMBL" id="SNS74472.1"/>
    </source>
</evidence>
<dbReference type="InterPro" id="IPR029052">
    <property type="entry name" value="Metallo-depent_PP-like"/>
</dbReference>
<dbReference type="PANTHER" id="PTHR31302">
    <property type="entry name" value="TRANSMEMBRANE PROTEIN WITH METALLOPHOSPHOESTERASE DOMAIN-RELATED"/>
    <property type="match status" value="1"/>
</dbReference>
<dbReference type="AlphaFoldDB" id="A0A239GZY0"/>
<keyword evidence="3" id="KW-1185">Reference proteome</keyword>
<protein>
    <recommendedName>
        <fullName evidence="1">Calcineurin-like phosphoesterase domain-containing protein</fullName>
    </recommendedName>
</protein>
<dbReference type="InterPro" id="IPR051158">
    <property type="entry name" value="Metallophosphoesterase_sf"/>
</dbReference>
<dbReference type="PIRSF" id="PIRSF033094">
    <property type="entry name" value="Pesterase_CT488"/>
    <property type="match status" value="1"/>
</dbReference>
<evidence type="ECO:0000313" key="3">
    <source>
        <dbReference type="Proteomes" id="UP000198304"/>
    </source>
</evidence>
<dbReference type="GO" id="GO:0016787">
    <property type="term" value="F:hydrolase activity"/>
    <property type="evidence" value="ECO:0007669"/>
    <property type="project" value="InterPro"/>
</dbReference>